<dbReference type="PANTHER" id="PTHR24177">
    <property type="entry name" value="CASKIN"/>
    <property type="match status" value="1"/>
</dbReference>
<protein>
    <submittedName>
        <fullName evidence="3">Ankyrin repeat-containing protein NPR4-like isoform X1</fullName>
    </submittedName>
</protein>
<proteinExistence type="predicted"/>
<dbReference type="InterPro" id="IPR026961">
    <property type="entry name" value="PGG_dom"/>
</dbReference>
<dbReference type="PANTHER" id="PTHR24177:SF329">
    <property type="entry name" value="ANKYRIN REPEAT PROTEIN"/>
    <property type="match status" value="1"/>
</dbReference>
<dbReference type="Proteomes" id="UP000634136">
    <property type="component" value="Unassembled WGS sequence"/>
</dbReference>
<evidence type="ECO:0000256" key="1">
    <source>
        <dbReference type="SAM" id="Phobius"/>
    </source>
</evidence>
<evidence type="ECO:0000313" key="4">
    <source>
        <dbReference type="Proteomes" id="UP000634136"/>
    </source>
</evidence>
<accession>A0A834TFZ5</accession>
<dbReference type="GO" id="GO:0016020">
    <property type="term" value="C:membrane"/>
    <property type="evidence" value="ECO:0007669"/>
    <property type="project" value="TreeGrafter"/>
</dbReference>
<feature type="transmembrane region" description="Helical" evidence="1">
    <location>
        <begin position="236"/>
        <end position="259"/>
    </location>
</feature>
<comment type="caution">
    <text evidence="3">The sequence shown here is derived from an EMBL/GenBank/DDBJ whole genome shotgun (WGS) entry which is preliminary data.</text>
</comment>
<evidence type="ECO:0000313" key="3">
    <source>
        <dbReference type="EMBL" id="KAF7820269.1"/>
    </source>
</evidence>
<feature type="domain" description="PGG" evidence="2">
    <location>
        <begin position="175"/>
        <end position="303"/>
    </location>
</feature>
<keyword evidence="1" id="KW-0472">Membrane</keyword>
<name>A0A834TFZ5_9FABA</name>
<dbReference type="OrthoDB" id="1431907at2759"/>
<feature type="transmembrane region" description="Helical" evidence="1">
    <location>
        <begin position="181"/>
        <end position="203"/>
    </location>
</feature>
<evidence type="ECO:0000259" key="2">
    <source>
        <dbReference type="Pfam" id="PF13962"/>
    </source>
</evidence>
<feature type="transmembrane region" description="Helical" evidence="1">
    <location>
        <begin position="311"/>
        <end position="331"/>
    </location>
</feature>
<keyword evidence="1" id="KW-0812">Transmembrane</keyword>
<reference evidence="3" key="1">
    <citation type="submission" date="2020-09" db="EMBL/GenBank/DDBJ databases">
        <title>Genome-Enabled Discovery of Anthraquinone Biosynthesis in Senna tora.</title>
        <authorList>
            <person name="Kang S.-H."/>
            <person name="Pandey R.P."/>
            <person name="Lee C.-M."/>
            <person name="Sim J.-S."/>
            <person name="Jeong J.-T."/>
            <person name="Choi B.-S."/>
            <person name="Jung M."/>
            <person name="Ginzburg D."/>
            <person name="Zhao K."/>
            <person name="Won S.Y."/>
            <person name="Oh T.-J."/>
            <person name="Yu Y."/>
            <person name="Kim N.-H."/>
            <person name="Lee O.R."/>
            <person name="Lee T.-H."/>
            <person name="Bashyal P."/>
            <person name="Kim T.-S."/>
            <person name="Lee W.-H."/>
            <person name="Kawkins C."/>
            <person name="Kim C.-K."/>
            <person name="Kim J.S."/>
            <person name="Ahn B.O."/>
            <person name="Rhee S.Y."/>
            <person name="Sohng J.K."/>
        </authorList>
    </citation>
    <scope>NUCLEOTIDE SEQUENCE</scope>
    <source>
        <tissue evidence="3">Leaf</tissue>
    </source>
</reference>
<feature type="transmembrane region" description="Helical" evidence="1">
    <location>
        <begin position="279"/>
        <end position="305"/>
    </location>
</feature>
<dbReference type="AlphaFoldDB" id="A0A834TFZ5"/>
<keyword evidence="1" id="KW-1133">Transmembrane helix</keyword>
<dbReference type="EMBL" id="JAAIUW010000008">
    <property type="protein sequence ID" value="KAF7820269.1"/>
    <property type="molecule type" value="Genomic_DNA"/>
</dbReference>
<gene>
    <name evidence="3" type="ORF">G2W53_025724</name>
</gene>
<dbReference type="Pfam" id="PF13962">
    <property type="entry name" value="PGG"/>
    <property type="match status" value="1"/>
</dbReference>
<organism evidence="3 4">
    <name type="scientific">Senna tora</name>
    <dbReference type="NCBI Taxonomy" id="362788"/>
    <lineage>
        <taxon>Eukaryota</taxon>
        <taxon>Viridiplantae</taxon>
        <taxon>Streptophyta</taxon>
        <taxon>Embryophyta</taxon>
        <taxon>Tracheophyta</taxon>
        <taxon>Spermatophyta</taxon>
        <taxon>Magnoliopsida</taxon>
        <taxon>eudicotyledons</taxon>
        <taxon>Gunneridae</taxon>
        <taxon>Pentapetalae</taxon>
        <taxon>rosids</taxon>
        <taxon>fabids</taxon>
        <taxon>Fabales</taxon>
        <taxon>Fabaceae</taxon>
        <taxon>Caesalpinioideae</taxon>
        <taxon>Cassia clade</taxon>
        <taxon>Senna</taxon>
    </lineage>
</organism>
<sequence>MKLMHSQAAQILSLLCEKIGSLGSNVIKERYQVFKALFRAAKEGNVEFVEKVLKADPQLVQLLTKLNHWHIFFFAVKYRQPQVFNLIHGICFKNKIASQIDIFENTMLHVVADLAPPPKLNRISGIAFQMQSELQWFKEVESVVPEGHRVYQNLRGMQPQDVFKESHKDLRKEGEKWMKETASSCSLVGILVVTIMFAAAFTVPGGNNQESGYPIFLKPGGNNQESGYSIILKKRLFILFVISDALSLFSSTTSVLVFLGIFTSRYAEEDFLKSLPTKLIIGLSTLFVSIATMMIAFSTTIFLMLQHRSHSWIHLLVIMLASVPVTLFVLLQFPLLVQMISSTYGPGIFKRNVKPWL</sequence>
<keyword evidence="4" id="KW-1185">Reference proteome</keyword>